<protein>
    <submittedName>
        <fullName evidence="2">Glycosyltransferase</fullName>
        <ecNumber evidence="2">2.4.-.-</ecNumber>
    </submittedName>
</protein>
<organism evidence="2 3">
    <name type="scientific">Psychromarinibacter sediminicola</name>
    <dbReference type="NCBI Taxonomy" id="3033385"/>
    <lineage>
        <taxon>Bacteria</taxon>
        <taxon>Pseudomonadati</taxon>
        <taxon>Pseudomonadota</taxon>
        <taxon>Alphaproteobacteria</taxon>
        <taxon>Rhodobacterales</taxon>
        <taxon>Paracoccaceae</taxon>
        <taxon>Psychromarinibacter</taxon>
    </lineage>
</organism>
<dbReference type="EMBL" id="JARGYC010000043">
    <property type="protein sequence ID" value="MDF0602179.1"/>
    <property type="molecule type" value="Genomic_DNA"/>
</dbReference>
<evidence type="ECO:0000313" key="3">
    <source>
        <dbReference type="Proteomes" id="UP001220964"/>
    </source>
</evidence>
<dbReference type="RefSeq" id="WP_275568311.1">
    <property type="nucleotide sequence ID" value="NZ_JARGYC010000043.1"/>
</dbReference>
<sequence>MTAPAVSAIVVSRHRPEALLRCLSGIEQLDYPAFEVIVVADPSGLETLSAAGFDGRIKTMAFDAANISAARNLGLAQAAGEIVAFIDDDAVPEPTWLRHLAGPFSDATVAAAGGYVIGRNGISFQHRGRRVDATGAHRPLDLPGDAPQVFDSAPGDAVKTEGTNCAFRAEILRALGGFDPAFRFYLDETDVNLRLAAQRARTAIVPLAQVHHGFAASERRHASRLPRTLFDVGASQAVLLRRHAPARVAAALDAMRAEQRARLLRFMVAGDCEPRDVGRLLDTLEAGIAEGGRRAVDDPAPLPAPSVPFLQFAGRRAFSGMTVVAGRIWRRRGLRRAAAGHVAAGRRATLYLFSPTALFHRVRFHADGYWEQRGGRFGRSARSDPLFRYDSFRKRLEKERARTRGVRELP</sequence>
<dbReference type="PANTHER" id="PTHR43685">
    <property type="entry name" value="GLYCOSYLTRANSFERASE"/>
    <property type="match status" value="1"/>
</dbReference>
<keyword evidence="3" id="KW-1185">Reference proteome</keyword>
<keyword evidence="2" id="KW-0328">Glycosyltransferase</keyword>
<gene>
    <name evidence="2" type="ORF">P1J78_15675</name>
</gene>
<comment type="caution">
    <text evidence="2">The sequence shown here is derived from an EMBL/GenBank/DDBJ whole genome shotgun (WGS) entry which is preliminary data.</text>
</comment>
<dbReference type="AlphaFoldDB" id="A0AAE3NTK1"/>
<proteinExistence type="predicted"/>
<dbReference type="GO" id="GO:0016757">
    <property type="term" value="F:glycosyltransferase activity"/>
    <property type="evidence" value="ECO:0007669"/>
    <property type="project" value="UniProtKB-KW"/>
</dbReference>
<evidence type="ECO:0000313" key="2">
    <source>
        <dbReference type="EMBL" id="MDF0602179.1"/>
    </source>
</evidence>
<feature type="domain" description="Glycosyltransferase 2-like" evidence="1">
    <location>
        <begin position="7"/>
        <end position="140"/>
    </location>
</feature>
<name>A0AAE3NTK1_9RHOB</name>
<accession>A0AAE3NTK1</accession>
<evidence type="ECO:0000259" key="1">
    <source>
        <dbReference type="Pfam" id="PF00535"/>
    </source>
</evidence>
<reference evidence="2" key="1">
    <citation type="submission" date="2023-03" db="EMBL/GenBank/DDBJ databases">
        <title>Multiphase analysis and comparison of six strains from genera Psychromarinibacter, Lutimaribacter, and Maritimibacter, including a novel species: Psychromarinibacter sediminicola sp. nov.</title>
        <authorList>
            <person name="Wang Y.-H."/>
            <person name="Ye M.-Q."/>
            <person name="Du Z.-J."/>
        </authorList>
    </citation>
    <scope>NUCLEOTIDE SEQUENCE</scope>
    <source>
        <strain evidence="2">C21-152</strain>
    </source>
</reference>
<keyword evidence="2" id="KW-0808">Transferase</keyword>
<dbReference type="Proteomes" id="UP001220964">
    <property type="component" value="Unassembled WGS sequence"/>
</dbReference>
<dbReference type="InterPro" id="IPR029044">
    <property type="entry name" value="Nucleotide-diphossugar_trans"/>
</dbReference>
<dbReference type="InterPro" id="IPR001173">
    <property type="entry name" value="Glyco_trans_2-like"/>
</dbReference>
<dbReference type="SUPFAM" id="SSF53448">
    <property type="entry name" value="Nucleotide-diphospho-sugar transferases"/>
    <property type="match status" value="1"/>
</dbReference>
<dbReference type="PANTHER" id="PTHR43685:SF3">
    <property type="entry name" value="SLR2126 PROTEIN"/>
    <property type="match status" value="1"/>
</dbReference>
<dbReference type="Gene3D" id="3.90.550.10">
    <property type="entry name" value="Spore Coat Polysaccharide Biosynthesis Protein SpsA, Chain A"/>
    <property type="match status" value="1"/>
</dbReference>
<dbReference type="InterPro" id="IPR050834">
    <property type="entry name" value="Glycosyltransf_2"/>
</dbReference>
<dbReference type="Pfam" id="PF00535">
    <property type="entry name" value="Glycos_transf_2"/>
    <property type="match status" value="1"/>
</dbReference>
<dbReference type="EC" id="2.4.-.-" evidence="2"/>